<evidence type="ECO:0000313" key="4">
    <source>
        <dbReference type="Proteomes" id="UP000235777"/>
    </source>
</evidence>
<name>A0A2N7X6N6_9BURK</name>
<proteinExistence type="predicted"/>
<dbReference type="Pfam" id="PF01593">
    <property type="entry name" value="Amino_oxidase"/>
    <property type="match status" value="1"/>
</dbReference>
<dbReference type="InterPro" id="IPR050464">
    <property type="entry name" value="Zeta_carotene_desat/Oxidored"/>
</dbReference>
<accession>A0A2N7X6N6</accession>
<dbReference type="RefSeq" id="WP_035468401.1">
    <property type="nucleotide sequence ID" value="NZ_KB890166.1"/>
</dbReference>
<dbReference type="SUPFAM" id="SSF51905">
    <property type="entry name" value="FAD/NAD(P)-binding domain"/>
    <property type="match status" value="1"/>
</dbReference>
<dbReference type="Gene3D" id="3.50.50.60">
    <property type="entry name" value="FAD/NAD(P)-binding domain"/>
    <property type="match status" value="2"/>
</dbReference>
<dbReference type="OrthoDB" id="593898at2"/>
<protein>
    <recommendedName>
        <fullName evidence="2">Amine oxidase domain-containing protein</fullName>
    </recommendedName>
</protein>
<dbReference type="EMBL" id="PNYC01000004">
    <property type="protein sequence ID" value="PMS37294.1"/>
    <property type="molecule type" value="Genomic_DNA"/>
</dbReference>
<dbReference type="STRING" id="863227.GCA_000373005_01282"/>
<dbReference type="PANTHER" id="PTHR42923:SF17">
    <property type="entry name" value="AMINE OXIDASE DOMAIN-CONTAINING PROTEIN"/>
    <property type="match status" value="1"/>
</dbReference>
<dbReference type="PANTHER" id="PTHR42923">
    <property type="entry name" value="PROTOPORPHYRINOGEN OXIDASE"/>
    <property type="match status" value="1"/>
</dbReference>
<dbReference type="InterPro" id="IPR036188">
    <property type="entry name" value="FAD/NAD-bd_sf"/>
</dbReference>
<sequence length="458" mass="50672">MTEIERHPRCAVVGGGISGIAAAHFLRLRHFDVEILEQDDSLGGRVGSARLGNRTIDLGGKNIGHKYAVFRAFAASLGHCDYEPFGINTSRVREGRIVTLDSSRRWRSTIDFFRDCPKADVLRFAHLCARVLLRDRNRYLGSAFFNSLARRLDDAPLGPRFSPHFRNAVLRPMWVRMNGAEPDEVYAGNIGTNLGMWLDSYDQLRGGMAALLSDFARTMPVRLSSRVDALIVRNGRIAGLCVTDSDGKTSTRHYDAVVLATPASVSACLIRDALPKTAALLDQVRYFPVAVVVAEYKREIFSETVRALTFGPEQPLSNAGAYGIDDRHIVRYTFSGRAARPLIEQRVTAEALLDTAENILNRHIGVRRNERRAFVARTFDPGLTAYAPHHERVLEAIDAVPHSIGGLHLTGDYVRGASIEACLRAARETAAQIVDASPRRQRRSTSPGEHPIEDIASH</sequence>
<reference evidence="3 4" key="1">
    <citation type="submission" date="2018-01" db="EMBL/GenBank/DDBJ databases">
        <title>Whole genome analyses suggest that Burkholderia sensu lato contains two further novel genera in the rhizoxinica-symbiotica group Mycetohabitans gen. nov., and Trinickia gen. nov.: implications for the evolution of diazotrophy and nodulation in the Burkholderiaceae.</title>
        <authorList>
            <person name="Estrada-de los Santos P."/>
            <person name="Palmer M."/>
            <person name="Chavez-Ramirez B."/>
            <person name="Beukes C."/>
            <person name="Steenkamp E.T."/>
            <person name="Hirsch A.M."/>
            <person name="Manyaka P."/>
            <person name="Maluk M."/>
            <person name="Lafos M."/>
            <person name="Crook M."/>
            <person name="Gross E."/>
            <person name="Simon M.F."/>
            <person name="Bueno dos Reis Junior F."/>
            <person name="Poole P.S."/>
            <person name="Venter S.N."/>
            <person name="James E.K."/>
        </authorList>
    </citation>
    <scope>NUCLEOTIDE SEQUENCE [LARGE SCALE GENOMIC DNA]</scope>
    <source>
        <strain evidence="3 4">JPY 581</strain>
    </source>
</reference>
<gene>
    <name evidence="3" type="ORF">C0Z20_08210</name>
</gene>
<organism evidence="3 4">
    <name type="scientific">Trinickia symbiotica</name>
    <dbReference type="NCBI Taxonomy" id="863227"/>
    <lineage>
        <taxon>Bacteria</taxon>
        <taxon>Pseudomonadati</taxon>
        <taxon>Pseudomonadota</taxon>
        <taxon>Betaproteobacteria</taxon>
        <taxon>Burkholderiales</taxon>
        <taxon>Burkholderiaceae</taxon>
        <taxon>Trinickia</taxon>
    </lineage>
</organism>
<evidence type="ECO:0000259" key="2">
    <source>
        <dbReference type="Pfam" id="PF01593"/>
    </source>
</evidence>
<evidence type="ECO:0000256" key="1">
    <source>
        <dbReference type="SAM" id="MobiDB-lite"/>
    </source>
</evidence>
<dbReference type="Proteomes" id="UP000235777">
    <property type="component" value="Unassembled WGS sequence"/>
</dbReference>
<feature type="domain" description="Amine oxidase" evidence="2">
    <location>
        <begin position="17"/>
        <end position="433"/>
    </location>
</feature>
<evidence type="ECO:0000313" key="3">
    <source>
        <dbReference type="EMBL" id="PMS37294.1"/>
    </source>
</evidence>
<dbReference type="InterPro" id="IPR002937">
    <property type="entry name" value="Amino_oxidase"/>
</dbReference>
<feature type="region of interest" description="Disordered" evidence="1">
    <location>
        <begin position="433"/>
        <end position="458"/>
    </location>
</feature>
<dbReference type="AlphaFoldDB" id="A0A2N7X6N6"/>
<dbReference type="GO" id="GO:0016491">
    <property type="term" value="F:oxidoreductase activity"/>
    <property type="evidence" value="ECO:0007669"/>
    <property type="project" value="InterPro"/>
</dbReference>
<keyword evidence="4" id="KW-1185">Reference proteome</keyword>
<comment type="caution">
    <text evidence="3">The sequence shown here is derived from an EMBL/GenBank/DDBJ whole genome shotgun (WGS) entry which is preliminary data.</text>
</comment>